<organism evidence="2 3">
    <name type="scientific">Cryomorpha ignava</name>
    <dbReference type="NCBI Taxonomy" id="101383"/>
    <lineage>
        <taxon>Bacteria</taxon>
        <taxon>Pseudomonadati</taxon>
        <taxon>Bacteroidota</taxon>
        <taxon>Flavobacteriia</taxon>
        <taxon>Flavobacteriales</taxon>
        <taxon>Cryomorphaceae</taxon>
        <taxon>Cryomorpha</taxon>
    </lineage>
</organism>
<keyword evidence="1" id="KW-1133">Transmembrane helix</keyword>
<feature type="transmembrane region" description="Helical" evidence="1">
    <location>
        <begin position="400"/>
        <end position="427"/>
    </location>
</feature>
<dbReference type="PANTHER" id="PTHR34289">
    <property type="entry name" value="PROTEIN, PUTATIVE (DUF819)-RELATED"/>
    <property type="match status" value="1"/>
</dbReference>
<evidence type="ECO:0000256" key="1">
    <source>
        <dbReference type="SAM" id="Phobius"/>
    </source>
</evidence>
<accession>A0A7K3WLE6</accession>
<keyword evidence="1" id="KW-0812">Transmembrane</keyword>
<evidence type="ECO:0000313" key="2">
    <source>
        <dbReference type="EMBL" id="NEN22463.1"/>
    </source>
</evidence>
<dbReference type="AlphaFoldDB" id="A0A7K3WLE6"/>
<gene>
    <name evidence="2" type="ORF">G3O08_02970</name>
</gene>
<feature type="transmembrane region" description="Helical" evidence="1">
    <location>
        <begin position="103"/>
        <end position="125"/>
    </location>
</feature>
<evidence type="ECO:0000313" key="3">
    <source>
        <dbReference type="Proteomes" id="UP000486602"/>
    </source>
</evidence>
<dbReference type="RefSeq" id="WP_163283190.1">
    <property type="nucleotide sequence ID" value="NZ_JAAGVY010000003.1"/>
</dbReference>
<proteinExistence type="predicted"/>
<feature type="transmembrane region" description="Helical" evidence="1">
    <location>
        <begin position="71"/>
        <end position="91"/>
    </location>
</feature>
<keyword evidence="1" id="KW-0472">Membrane</keyword>
<feature type="transmembrane region" description="Helical" evidence="1">
    <location>
        <begin position="344"/>
        <end position="366"/>
    </location>
</feature>
<dbReference type="Proteomes" id="UP000486602">
    <property type="component" value="Unassembled WGS sequence"/>
</dbReference>
<name>A0A7K3WLE6_9FLAO</name>
<sequence length="432" mass="45846">MPIILEVQGLINNDAITLGILMVVLAIIFKTSGSPRFAGFYKFVPALLLCYFVPAILNSLGLFSAETSDRLYFVASRFLLPASLVLLCLNIDLKGVFKLGPKALIMFGTSTVSIIIGAPIALFIMGQFEPQLLEGGGPEAIWRGLATIAGSWIGGGANQTAMKEIYGASDTLFSAMIVVDVVVANIWMAFLLYGAGISDKLDKSLKADNSAIADLKNRIEKQQLANARIPSFTDIMIILAIGFGTVAIAHALSDAIAPGIEGSITAALEANPDSWIRLFTSFGSSFFWLVVIATIGGVAISFTKLKKYEDAGASKFGSAFLYVLVATIGMHMDIGQLIREWEVFKYIISIGFIWILIHITILLLIGKLIRAPFFFIAVGSQANIGGAASAPIVASAFSPALAPVGVLLAVLGYAIGTFGAIACAILMQSLTM</sequence>
<comment type="caution">
    <text evidence="2">The sequence shown here is derived from an EMBL/GenBank/DDBJ whole genome shotgun (WGS) entry which is preliminary data.</text>
</comment>
<feature type="transmembrane region" description="Helical" evidence="1">
    <location>
        <begin position="373"/>
        <end position="394"/>
    </location>
</feature>
<reference evidence="2 3" key="1">
    <citation type="submission" date="2020-02" db="EMBL/GenBank/DDBJ databases">
        <title>Out from the shadows clarifying the taxonomy of the family Cryomorphaceae and related taxa by utilizing the GTDB taxonomic framework.</title>
        <authorList>
            <person name="Bowman J.P."/>
        </authorList>
    </citation>
    <scope>NUCLEOTIDE SEQUENCE [LARGE SCALE GENOMIC DNA]</scope>
    <source>
        <strain evidence="2 3">QSSC 1-22</strain>
    </source>
</reference>
<dbReference type="PANTHER" id="PTHR34289:SF8">
    <property type="entry name" value="DUF819 DOMAIN-CONTAINING PROTEIN"/>
    <property type="match status" value="1"/>
</dbReference>
<dbReference type="EMBL" id="JAAGVY010000003">
    <property type="protein sequence ID" value="NEN22463.1"/>
    <property type="molecule type" value="Genomic_DNA"/>
</dbReference>
<keyword evidence="3" id="KW-1185">Reference proteome</keyword>
<feature type="transmembrane region" description="Helical" evidence="1">
    <location>
        <begin position="43"/>
        <end position="65"/>
    </location>
</feature>
<feature type="transmembrane region" description="Helical" evidence="1">
    <location>
        <begin position="15"/>
        <end position="31"/>
    </location>
</feature>
<protein>
    <submittedName>
        <fullName evidence="2">DUF819 family protein</fullName>
    </submittedName>
</protein>
<dbReference type="InterPro" id="IPR008537">
    <property type="entry name" value="DUF819"/>
</dbReference>
<feature type="transmembrane region" description="Helical" evidence="1">
    <location>
        <begin position="231"/>
        <end position="252"/>
    </location>
</feature>
<feature type="transmembrane region" description="Helical" evidence="1">
    <location>
        <begin position="286"/>
        <end position="305"/>
    </location>
</feature>
<dbReference type="Pfam" id="PF05684">
    <property type="entry name" value="DUF819"/>
    <property type="match status" value="1"/>
</dbReference>
<feature type="transmembrane region" description="Helical" evidence="1">
    <location>
        <begin position="317"/>
        <end position="338"/>
    </location>
</feature>
<feature type="transmembrane region" description="Helical" evidence="1">
    <location>
        <begin position="172"/>
        <end position="193"/>
    </location>
</feature>